<evidence type="ECO:0000256" key="1">
    <source>
        <dbReference type="SAM" id="Phobius"/>
    </source>
</evidence>
<keyword evidence="1" id="KW-0812">Transmembrane</keyword>
<feature type="transmembrane region" description="Helical" evidence="1">
    <location>
        <begin position="41"/>
        <end position="66"/>
    </location>
</feature>
<keyword evidence="3" id="KW-1185">Reference proteome</keyword>
<evidence type="ECO:0000313" key="3">
    <source>
        <dbReference type="Proteomes" id="UP000238176"/>
    </source>
</evidence>
<proteinExistence type="predicted"/>
<dbReference type="OrthoDB" id="5188759at2"/>
<dbReference type="RefSeq" id="WP_106363996.1">
    <property type="nucleotide sequence ID" value="NZ_PVTJ01000004.1"/>
</dbReference>
<sequence>MTTILDLPLHPLAVHAPIILVALLVLLGAAYVLIPPLRQRVGWAAAILVLVSPASVYGSILSGQQFADYTYPDGWPEAVQQHHDNAYWLLWTLVALIPVWFLFAGLDRGRRAALLRNGDAPKPAVSEDGETASTGSDDPAAGGRKVIMFVFGLIALALLGLAAWWLFQTGHTGADMVWGGVVQN</sequence>
<dbReference type="Proteomes" id="UP000238176">
    <property type="component" value="Unassembled WGS sequence"/>
</dbReference>
<protein>
    <submittedName>
        <fullName evidence="2">Uncharacterized protein</fullName>
    </submittedName>
</protein>
<evidence type="ECO:0000313" key="2">
    <source>
        <dbReference type="EMBL" id="PRY58867.1"/>
    </source>
</evidence>
<reference evidence="2 3" key="1">
    <citation type="submission" date="2018-03" db="EMBL/GenBank/DDBJ databases">
        <title>Genomic Encyclopedia of Type Strains, Phase III (KMG-III): the genomes of soil and plant-associated and newly described type strains.</title>
        <authorList>
            <person name="Whitman W."/>
        </authorList>
    </citation>
    <scope>NUCLEOTIDE SEQUENCE [LARGE SCALE GENOMIC DNA]</scope>
    <source>
        <strain evidence="2 3">CGMCC 4.7067</strain>
    </source>
</reference>
<dbReference type="AlphaFoldDB" id="A0A2T0UM06"/>
<feature type="transmembrane region" description="Helical" evidence="1">
    <location>
        <begin position="12"/>
        <end position="34"/>
    </location>
</feature>
<keyword evidence="1" id="KW-0472">Membrane</keyword>
<feature type="transmembrane region" description="Helical" evidence="1">
    <location>
        <begin position="146"/>
        <end position="167"/>
    </location>
</feature>
<accession>A0A2T0UM06</accession>
<dbReference type="EMBL" id="PVTJ01000004">
    <property type="protein sequence ID" value="PRY58867.1"/>
    <property type="molecule type" value="Genomic_DNA"/>
</dbReference>
<name>A0A2T0UM06_9ACTN</name>
<comment type="caution">
    <text evidence="2">The sequence shown here is derived from an EMBL/GenBank/DDBJ whole genome shotgun (WGS) entry which is preliminary data.</text>
</comment>
<organism evidence="2 3">
    <name type="scientific">Glycomyces artemisiae</name>
    <dbReference type="NCBI Taxonomy" id="1076443"/>
    <lineage>
        <taxon>Bacteria</taxon>
        <taxon>Bacillati</taxon>
        <taxon>Actinomycetota</taxon>
        <taxon>Actinomycetes</taxon>
        <taxon>Glycomycetales</taxon>
        <taxon>Glycomycetaceae</taxon>
        <taxon>Glycomyces</taxon>
    </lineage>
</organism>
<keyword evidence="1" id="KW-1133">Transmembrane helix</keyword>
<feature type="transmembrane region" description="Helical" evidence="1">
    <location>
        <begin position="86"/>
        <end position="106"/>
    </location>
</feature>
<gene>
    <name evidence="2" type="ORF">B0I28_10422</name>
</gene>